<evidence type="ECO:0000313" key="2">
    <source>
        <dbReference type="EMBL" id="EKY17947.1"/>
    </source>
</evidence>
<accession>A0ABP2SQ46</accession>
<dbReference type="EMBL" id="AMEX01000047">
    <property type="protein sequence ID" value="EKY17947.1"/>
    <property type="molecule type" value="Genomic_DNA"/>
</dbReference>
<feature type="transmembrane region" description="Helical" evidence="1">
    <location>
        <begin position="61"/>
        <end position="83"/>
    </location>
</feature>
<reference evidence="2 3" key="1">
    <citation type="submission" date="2012-05" db="EMBL/GenBank/DDBJ databases">
        <authorList>
            <person name="Weinstock G."/>
            <person name="Sodergren E."/>
            <person name="Lobos E.A."/>
            <person name="Fulton L."/>
            <person name="Fulton R."/>
            <person name="Courtney L."/>
            <person name="Fronick C."/>
            <person name="O'Laughlin M."/>
            <person name="Godfrey J."/>
            <person name="Wilson R.M."/>
            <person name="Miner T."/>
            <person name="Farmer C."/>
            <person name="Delehaunty K."/>
            <person name="Cordes M."/>
            <person name="Minx P."/>
            <person name="Tomlinson C."/>
            <person name="Chen J."/>
            <person name="Wollam A."/>
            <person name="Pepin K.H."/>
            <person name="Bhonagiri V."/>
            <person name="Zhang X."/>
            <person name="Suruliraj S."/>
            <person name="Warren W."/>
            <person name="Mitreva M."/>
            <person name="Mardis E.R."/>
            <person name="Wilson R.K."/>
        </authorList>
    </citation>
    <scope>NUCLEOTIDE SEQUENCE [LARGE SCALE GENOMIC DNA]</scope>
    <source>
        <strain evidence="2 3">KON</strain>
    </source>
</reference>
<name>A0ABP2SQ46_9FIRM</name>
<gene>
    <name evidence="2" type="ORF">HMPREF0870_01784</name>
</gene>
<keyword evidence="1" id="KW-0472">Membrane</keyword>
<organism evidence="2 3">
    <name type="scientific">Veillonella atypica KON</name>
    <dbReference type="NCBI Taxonomy" id="1128111"/>
    <lineage>
        <taxon>Bacteria</taxon>
        <taxon>Bacillati</taxon>
        <taxon>Bacillota</taxon>
        <taxon>Negativicutes</taxon>
        <taxon>Veillonellales</taxon>
        <taxon>Veillonellaceae</taxon>
        <taxon>Veillonella</taxon>
    </lineage>
</organism>
<evidence type="ECO:0000256" key="1">
    <source>
        <dbReference type="SAM" id="Phobius"/>
    </source>
</evidence>
<evidence type="ECO:0000313" key="3">
    <source>
        <dbReference type="Proteomes" id="UP000010412"/>
    </source>
</evidence>
<sequence length="87" mass="10103">MQLARKNRRKRIAKDTAIEQMISPEVHKTAPPSPWDVRSSLREQSKREKIVTKRLNRIDTWVTRACQVVFIILGICVLMLLHVNGII</sequence>
<keyword evidence="1" id="KW-0812">Transmembrane</keyword>
<keyword evidence="1" id="KW-1133">Transmembrane helix</keyword>
<keyword evidence="3" id="KW-1185">Reference proteome</keyword>
<comment type="caution">
    <text evidence="2">The sequence shown here is derived from an EMBL/GenBank/DDBJ whole genome shotgun (WGS) entry which is preliminary data.</text>
</comment>
<proteinExistence type="predicted"/>
<protein>
    <submittedName>
        <fullName evidence="2">Uncharacterized protein</fullName>
    </submittedName>
</protein>
<dbReference type="Proteomes" id="UP000010412">
    <property type="component" value="Unassembled WGS sequence"/>
</dbReference>